<dbReference type="GO" id="GO:0033192">
    <property type="term" value="F:calmodulin-dependent protein phosphatase activity"/>
    <property type="evidence" value="ECO:0007669"/>
    <property type="project" value="InterPro"/>
</dbReference>
<evidence type="ECO:0000256" key="8">
    <source>
        <dbReference type="ARBA" id="ARBA00022912"/>
    </source>
</evidence>
<dbReference type="SUPFAM" id="SSF56300">
    <property type="entry name" value="Metallo-dependent phosphatases"/>
    <property type="match status" value="1"/>
</dbReference>
<dbReference type="Proteomes" id="UP001208570">
    <property type="component" value="Unassembled WGS sequence"/>
</dbReference>
<dbReference type="CDD" id="cd07416">
    <property type="entry name" value="MPP_PP2B"/>
    <property type="match status" value="1"/>
</dbReference>
<keyword evidence="16" id="KW-1185">Reference proteome</keyword>
<comment type="cofactor">
    <cofactor evidence="2">
        <name>Fe(3+)</name>
        <dbReference type="ChEBI" id="CHEBI:29034"/>
    </cofactor>
</comment>
<comment type="catalytic activity">
    <reaction evidence="11 12">
        <text>O-phospho-L-threonyl-[protein] + H2O = L-threonyl-[protein] + phosphate</text>
        <dbReference type="Rhea" id="RHEA:47004"/>
        <dbReference type="Rhea" id="RHEA-COMP:11060"/>
        <dbReference type="Rhea" id="RHEA-COMP:11605"/>
        <dbReference type="ChEBI" id="CHEBI:15377"/>
        <dbReference type="ChEBI" id="CHEBI:30013"/>
        <dbReference type="ChEBI" id="CHEBI:43474"/>
        <dbReference type="ChEBI" id="CHEBI:61977"/>
        <dbReference type="EC" id="3.1.3.16"/>
    </reaction>
</comment>
<keyword evidence="7" id="KW-0112">Calmodulin-binding</keyword>
<evidence type="ECO:0000256" key="6">
    <source>
        <dbReference type="ARBA" id="ARBA00022833"/>
    </source>
</evidence>
<comment type="catalytic activity">
    <reaction evidence="10">
        <text>O-phospho-L-seryl-[protein] + H2O = L-seryl-[protein] + phosphate</text>
        <dbReference type="Rhea" id="RHEA:20629"/>
        <dbReference type="Rhea" id="RHEA-COMP:9863"/>
        <dbReference type="Rhea" id="RHEA-COMP:11604"/>
        <dbReference type="ChEBI" id="CHEBI:15377"/>
        <dbReference type="ChEBI" id="CHEBI:29999"/>
        <dbReference type="ChEBI" id="CHEBI:43474"/>
        <dbReference type="ChEBI" id="CHEBI:83421"/>
        <dbReference type="EC" id="3.1.3.16"/>
    </reaction>
</comment>
<dbReference type="PROSITE" id="PS00125">
    <property type="entry name" value="SER_THR_PHOSPHATASE"/>
    <property type="match status" value="1"/>
</dbReference>
<dbReference type="PRINTS" id="PR00114">
    <property type="entry name" value="STPHPHTASE"/>
</dbReference>
<evidence type="ECO:0000256" key="11">
    <source>
        <dbReference type="ARBA" id="ARBA00048336"/>
    </source>
</evidence>
<dbReference type="SMART" id="SM00156">
    <property type="entry name" value="PP2Ac"/>
    <property type="match status" value="1"/>
</dbReference>
<dbReference type="Gene3D" id="3.60.21.10">
    <property type="match status" value="2"/>
</dbReference>
<evidence type="ECO:0000256" key="2">
    <source>
        <dbReference type="ARBA" id="ARBA00001965"/>
    </source>
</evidence>
<evidence type="ECO:0000256" key="12">
    <source>
        <dbReference type="RuleBase" id="RU004273"/>
    </source>
</evidence>
<keyword evidence="5 12" id="KW-0378">Hydrolase</keyword>
<dbReference type="EMBL" id="JAODUP010000207">
    <property type="protein sequence ID" value="KAK2156701.1"/>
    <property type="molecule type" value="Genomic_DNA"/>
</dbReference>
<comment type="cofactor">
    <cofactor evidence="1">
        <name>Zn(2+)</name>
        <dbReference type="ChEBI" id="CHEBI:29105"/>
    </cofactor>
</comment>
<dbReference type="InterPro" id="IPR041751">
    <property type="entry name" value="MPP_PP2B"/>
</dbReference>
<dbReference type="Pfam" id="PF00149">
    <property type="entry name" value="Metallophos"/>
    <property type="match status" value="1"/>
</dbReference>
<dbReference type="InterPro" id="IPR043360">
    <property type="entry name" value="PP2B"/>
</dbReference>
<keyword evidence="4" id="KW-0479">Metal-binding</keyword>
<keyword evidence="8" id="KW-0904">Protein phosphatase</keyword>
<evidence type="ECO:0000256" key="10">
    <source>
        <dbReference type="ARBA" id="ARBA00047761"/>
    </source>
</evidence>
<evidence type="ECO:0000256" key="4">
    <source>
        <dbReference type="ARBA" id="ARBA00022723"/>
    </source>
</evidence>
<dbReference type="InterPro" id="IPR004843">
    <property type="entry name" value="Calcineurin-like_PHP"/>
</dbReference>
<feature type="domain" description="Serine/threonine specific protein phosphatases" evidence="14">
    <location>
        <begin position="114"/>
        <end position="119"/>
    </location>
</feature>
<dbReference type="FunFam" id="3.60.21.10:FF:000198">
    <property type="entry name" value="Serine/threonine-protein phosphatase 2B catalytic subunit alpha isoform"/>
    <property type="match status" value="1"/>
</dbReference>
<evidence type="ECO:0000256" key="5">
    <source>
        <dbReference type="ARBA" id="ARBA00022801"/>
    </source>
</evidence>
<keyword evidence="9" id="KW-0408">Iron</keyword>
<evidence type="ECO:0000313" key="16">
    <source>
        <dbReference type="Proteomes" id="UP001208570"/>
    </source>
</evidence>
<reference evidence="15" key="1">
    <citation type="journal article" date="2023" name="Mol. Biol. Evol.">
        <title>Third-Generation Sequencing Reveals the Adaptive Role of the Epigenome in Three Deep-Sea Polychaetes.</title>
        <authorList>
            <person name="Perez M."/>
            <person name="Aroh O."/>
            <person name="Sun Y."/>
            <person name="Lan Y."/>
            <person name="Juniper S.K."/>
            <person name="Young C.R."/>
            <person name="Angers B."/>
            <person name="Qian P.Y."/>
        </authorList>
    </citation>
    <scope>NUCLEOTIDE SEQUENCE</scope>
    <source>
        <strain evidence="15">P08H-3</strain>
    </source>
</reference>
<evidence type="ECO:0000313" key="15">
    <source>
        <dbReference type="EMBL" id="KAK2156701.1"/>
    </source>
</evidence>
<evidence type="ECO:0000256" key="3">
    <source>
        <dbReference type="ARBA" id="ARBA00009905"/>
    </source>
</evidence>
<proteinExistence type="inferred from homology"/>
<dbReference type="GO" id="GO:0097720">
    <property type="term" value="P:calcineurin-mediated signaling"/>
    <property type="evidence" value="ECO:0007669"/>
    <property type="project" value="InterPro"/>
</dbReference>
<feature type="region of interest" description="Disordered" evidence="13">
    <location>
        <begin position="441"/>
        <end position="460"/>
    </location>
</feature>
<organism evidence="15 16">
    <name type="scientific">Paralvinella palmiformis</name>
    <dbReference type="NCBI Taxonomy" id="53620"/>
    <lineage>
        <taxon>Eukaryota</taxon>
        <taxon>Metazoa</taxon>
        <taxon>Spiralia</taxon>
        <taxon>Lophotrochozoa</taxon>
        <taxon>Annelida</taxon>
        <taxon>Polychaeta</taxon>
        <taxon>Sedentaria</taxon>
        <taxon>Canalipalpata</taxon>
        <taxon>Terebellida</taxon>
        <taxon>Terebelliformia</taxon>
        <taxon>Alvinellidae</taxon>
        <taxon>Paralvinella</taxon>
    </lineage>
</organism>
<evidence type="ECO:0000256" key="1">
    <source>
        <dbReference type="ARBA" id="ARBA00001947"/>
    </source>
</evidence>
<dbReference type="EC" id="3.1.3.16" evidence="12"/>
<protein>
    <recommendedName>
        <fullName evidence="12">Serine/threonine-protein phosphatase</fullName>
        <ecNumber evidence="12">3.1.3.16</ecNumber>
    </recommendedName>
</protein>
<evidence type="ECO:0000256" key="9">
    <source>
        <dbReference type="ARBA" id="ARBA00023004"/>
    </source>
</evidence>
<keyword evidence="6" id="KW-0862">Zinc</keyword>
<comment type="caution">
    <text evidence="15">The sequence shown here is derived from an EMBL/GenBank/DDBJ whole genome shotgun (WGS) entry which is preliminary data.</text>
</comment>
<dbReference type="InterPro" id="IPR029052">
    <property type="entry name" value="Metallo-depent_PP-like"/>
</dbReference>
<gene>
    <name evidence="15" type="ORF">LSH36_207g06042</name>
</gene>
<dbReference type="GO" id="GO:0046872">
    <property type="term" value="F:metal ion binding"/>
    <property type="evidence" value="ECO:0007669"/>
    <property type="project" value="UniProtKB-KW"/>
</dbReference>
<dbReference type="PANTHER" id="PTHR45673">
    <property type="entry name" value="SERINE/THREONINE-PROTEIN PHOSPHATASE 2B CATALYTIC SUBUNIT 1-RELATED"/>
    <property type="match status" value="1"/>
</dbReference>
<dbReference type="InterPro" id="IPR006186">
    <property type="entry name" value="Ser/Thr-sp_prot-phosphatase"/>
</dbReference>
<dbReference type="AlphaFoldDB" id="A0AAD9N6E0"/>
<comment type="similarity">
    <text evidence="3">Belongs to the PPP phosphatase family. PP-2B subfamily.</text>
</comment>
<evidence type="ECO:0000259" key="14">
    <source>
        <dbReference type="PROSITE" id="PS00125"/>
    </source>
</evidence>
<dbReference type="GO" id="GO:0005516">
    <property type="term" value="F:calmodulin binding"/>
    <property type="evidence" value="ECO:0007669"/>
    <property type="project" value="UniProtKB-KW"/>
</dbReference>
<accession>A0AAD9N6E0</accession>
<name>A0AAD9N6E0_9ANNE</name>
<evidence type="ECO:0000256" key="7">
    <source>
        <dbReference type="ARBA" id="ARBA00022860"/>
    </source>
</evidence>
<sequence>CVLYTYNFLISGVPFPPSHRLTMSEVFDSKGKPRPDVLKQHFIVEGRVTEDVALRIINEGAALLRQEKTMIDIEAPVTVCGDIHGQFYDLMKLFECVLYLWALKILYPNTFFMLRGNHECRHLTEYFTFKQECKIKYTERVYDGCMESFDCLPLAALMNQQFLCVHGGLSPEIHNLDDIRKLDRFKEPPAFGPMCDLLWSDPLEDFGNEKTTEHFTHNSVRGCSYFYSYAACCDFLQQNNLLSIIRAHEAQDAGYRMYRKSQSTGFPSLITIFSAPNYLDVYNNKAAILKYENNVMNIRQFNCSPHPYWLPNFMDVFTWSLPFVGEKVTEMLVNVLNICSDDELMNEEDDTFEGGAVAARKEVIRNKIRAIGKMARVFQVLREESESVLQLKGLTPNGLLPIGALSGGKESLKSALTGFNPAHKISGFEEAKYLDKLNERMPPRKDSIANQNNKENKNAL</sequence>
<feature type="non-terminal residue" evidence="15">
    <location>
        <position position="1"/>
    </location>
</feature>
<evidence type="ECO:0000256" key="13">
    <source>
        <dbReference type="SAM" id="MobiDB-lite"/>
    </source>
</evidence>